<dbReference type="SUPFAM" id="SSF49879">
    <property type="entry name" value="SMAD/FHA domain"/>
    <property type="match status" value="1"/>
</dbReference>
<evidence type="ECO:0000259" key="3">
    <source>
        <dbReference type="PROSITE" id="PS50006"/>
    </source>
</evidence>
<evidence type="ECO:0000313" key="5">
    <source>
        <dbReference type="Proteomes" id="UP000481153"/>
    </source>
</evidence>
<dbReference type="VEuPathDB" id="FungiDB:AeMF1_020829"/>
<dbReference type="PROSITE" id="PS50006">
    <property type="entry name" value="FHA_DOMAIN"/>
    <property type="match status" value="1"/>
</dbReference>
<dbReference type="Pfam" id="PF00498">
    <property type="entry name" value="FHA"/>
    <property type="match status" value="1"/>
</dbReference>
<dbReference type="SMART" id="SM00240">
    <property type="entry name" value="FHA"/>
    <property type="match status" value="1"/>
</dbReference>
<comment type="caution">
    <text evidence="4">The sequence shown here is derived from an EMBL/GenBank/DDBJ whole genome shotgun (WGS) entry which is preliminary data.</text>
</comment>
<sequence length="477" mass="54034">MIDLPVILAFAKKQEARCRSAMWGQLVGSLGTFDLQLPVTRIGRVNAKADIVIPKAWISGLQCIIELHDDKTAWLKDMSTNGVYINGTIVGKSVEREIHENDEISFTKPQLNTPNIEPTFFHFRFVHQESFTTPTKGKRSVPTPEPKTVIDSAKKLCVSSTSQRDELVSGAEAMQKANQELRQRLVDAGNRESDLRAQLQSMLATVQEKQEENDKLREDITKTREKALEADHQRQEYEALEEKYKQLDAKCIEIDMNLTKEVELHKQCQAELEATQRNIGHQNHVVTLLKEELEESLSKTAQATQKVRQLEAENQKLQHQLDSVNRASDHEQESTRGAKEEVLVMKARFATAREAFHQMYTHMLALGEQIEVQQAVADEEDDGSQETQCVLTERYAKVTKDEEDSPVKDADLEDEDAQNTTALTEPTTLQVDETMASSPTVYIAETNKRWLQLKEDTSVASVDDCGGIFEESQDQRH</sequence>
<feature type="coiled-coil region" evidence="1">
    <location>
        <begin position="164"/>
        <end position="257"/>
    </location>
</feature>
<dbReference type="CDD" id="cd00060">
    <property type="entry name" value="FHA"/>
    <property type="match status" value="1"/>
</dbReference>
<proteinExistence type="predicted"/>
<organism evidence="4 5">
    <name type="scientific">Aphanomyces euteiches</name>
    <dbReference type="NCBI Taxonomy" id="100861"/>
    <lineage>
        <taxon>Eukaryota</taxon>
        <taxon>Sar</taxon>
        <taxon>Stramenopiles</taxon>
        <taxon>Oomycota</taxon>
        <taxon>Saprolegniomycetes</taxon>
        <taxon>Saprolegniales</taxon>
        <taxon>Verrucalvaceae</taxon>
        <taxon>Aphanomyces</taxon>
    </lineage>
</organism>
<evidence type="ECO:0000313" key="4">
    <source>
        <dbReference type="EMBL" id="KAF0724998.1"/>
    </source>
</evidence>
<dbReference type="AlphaFoldDB" id="A0A6G0WCG1"/>
<gene>
    <name evidence="4" type="ORF">Ae201684_016396</name>
</gene>
<reference evidence="4 5" key="1">
    <citation type="submission" date="2019-07" db="EMBL/GenBank/DDBJ databases">
        <title>Genomics analysis of Aphanomyces spp. identifies a new class of oomycete effector associated with host adaptation.</title>
        <authorList>
            <person name="Gaulin E."/>
        </authorList>
    </citation>
    <scope>NUCLEOTIDE SEQUENCE [LARGE SCALE GENOMIC DNA]</scope>
    <source>
        <strain evidence="4 5">ATCC 201684</strain>
    </source>
</reference>
<feature type="region of interest" description="Disordered" evidence="2">
    <location>
        <begin position="320"/>
        <end position="339"/>
    </location>
</feature>
<accession>A0A6G0WCG1</accession>
<evidence type="ECO:0000256" key="2">
    <source>
        <dbReference type="SAM" id="MobiDB-lite"/>
    </source>
</evidence>
<keyword evidence="1" id="KW-0175">Coiled coil</keyword>
<dbReference type="Gene3D" id="2.60.200.20">
    <property type="match status" value="1"/>
</dbReference>
<feature type="compositionally biased region" description="Basic and acidic residues" evidence="2">
    <location>
        <begin position="398"/>
        <end position="410"/>
    </location>
</feature>
<dbReference type="InterPro" id="IPR008984">
    <property type="entry name" value="SMAD_FHA_dom_sf"/>
</dbReference>
<feature type="compositionally biased region" description="Basic and acidic residues" evidence="2">
    <location>
        <begin position="327"/>
        <end position="339"/>
    </location>
</feature>
<protein>
    <recommendedName>
        <fullName evidence="3">FHA domain-containing protein</fullName>
    </recommendedName>
</protein>
<keyword evidence="5" id="KW-1185">Reference proteome</keyword>
<feature type="region of interest" description="Disordered" evidence="2">
    <location>
        <begin position="398"/>
        <end position="423"/>
    </location>
</feature>
<dbReference type="Proteomes" id="UP000481153">
    <property type="component" value="Unassembled WGS sequence"/>
</dbReference>
<name>A0A6G0WCG1_9STRA</name>
<dbReference type="InterPro" id="IPR000253">
    <property type="entry name" value="FHA_dom"/>
</dbReference>
<evidence type="ECO:0000256" key="1">
    <source>
        <dbReference type="SAM" id="Coils"/>
    </source>
</evidence>
<dbReference type="EMBL" id="VJMJ01000253">
    <property type="protein sequence ID" value="KAF0724998.1"/>
    <property type="molecule type" value="Genomic_DNA"/>
</dbReference>
<feature type="domain" description="FHA" evidence="3">
    <location>
        <begin position="40"/>
        <end position="90"/>
    </location>
</feature>